<keyword evidence="2" id="KW-1185">Reference proteome</keyword>
<accession>A0A4D9DP90</accession>
<protein>
    <submittedName>
        <fullName evidence="1">ETS translocation variant 4</fullName>
    </submittedName>
</protein>
<organism evidence="1 2">
    <name type="scientific">Platysternon megacephalum</name>
    <name type="common">big-headed turtle</name>
    <dbReference type="NCBI Taxonomy" id="55544"/>
    <lineage>
        <taxon>Eukaryota</taxon>
        <taxon>Metazoa</taxon>
        <taxon>Chordata</taxon>
        <taxon>Craniata</taxon>
        <taxon>Vertebrata</taxon>
        <taxon>Euteleostomi</taxon>
        <taxon>Archelosauria</taxon>
        <taxon>Testudinata</taxon>
        <taxon>Testudines</taxon>
        <taxon>Cryptodira</taxon>
        <taxon>Durocryptodira</taxon>
        <taxon>Testudinoidea</taxon>
        <taxon>Platysternidae</taxon>
        <taxon>Platysternon</taxon>
    </lineage>
</organism>
<dbReference type="EMBL" id="QXTE01000510">
    <property type="protein sequence ID" value="TFJ97309.1"/>
    <property type="molecule type" value="Genomic_DNA"/>
</dbReference>
<sequence length="168" mass="18488">MYVCPLTLPCLLLPQHIHFWLHSKKTQERARAIQSSDALLEFTTSLPGFDVFGEIFTEGQRRTFLQVVLLAIHDPQLCVSQAGLMLTYSILGEAGQLIGDEVTKEGSTREGPPGPFTTRPLKVTPIPSHVLTWEQGEDELRQVPLVGASLSPRQLKAGQTQLSSKAIS</sequence>
<reference evidence="1 2" key="1">
    <citation type="submission" date="2019-04" db="EMBL/GenBank/DDBJ databases">
        <title>Draft genome of the big-headed turtle Platysternon megacephalum.</title>
        <authorList>
            <person name="Gong S."/>
        </authorList>
    </citation>
    <scope>NUCLEOTIDE SEQUENCE [LARGE SCALE GENOMIC DNA]</scope>
    <source>
        <strain evidence="1">DO16091913</strain>
        <tissue evidence="1">Muscle</tissue>
    </source>
</reference>
<dbReference type="AlphaFoldDB" id="A0A4D9DP90"/>
<evidence type="ECO:0000313" key="2">
    <source>
        <dbReference type="Proteomes" id="UP000297703"/>
    </source>
</evidence>
<proteinExistence type="predicted"/>
<dbReference type="Proteomes" id="UP000297703">
    <property type="component" value="Unassembled WGS sequence"/>
</dbReference>
<evidence type="ECO:0000313" key="1">
    <source>
        <dbReference type="EMBL" id="TFJ97309.1"/>
    </source>
</evidence>
<gene>
    <name evidence="1" type="ORF">DR999_PMT20866</name>
</gene>
<name>A0A4D9DP90_9SAUR</name>
<dbReference type="OrthoDB" id="9427433at2759"/>
<comment type="caution">
    <text evidence="1">The sequence shown here is derived from an EMBL/GenBank/DDBJ whole genome shotgun (WGS) entry which is preliminary data.</text>
</comment>
<reference evidence="1 2" key="2">
    <citation type="submission" date="2019-04" db="EMBL/GenBank/DDBJ databases">
        <title>The genome sequence of big-headed turtle.</title>
        <authorList>
            <person name="Gong S."/>
        </authorList>
    </citation>
    <scope>NUCLEOTIDE SEQUENCE [LARGE SCALE GENOMIC DNA]</scope>
    <source>
        <strain evidence="1">DO16091913</strain>
        <tissue evidence="1">Muscle</tissue>
    </source>
</reference>